<protein>
    <submittedName>
        <fullName evidence="1">Uncharacterized protein</fullName>
    </submittedName>
</protein>
<accession>A0A0E9TL35</accession>
<reference evidence="1" key="2">
    <citation type="journal article" date="2015" name="Fish Shellfish Immunol.">
        <title>Early steps in the European eel (Anguilla anguilla)-Vibrio vulnificus interaction in the gills: Role of the RtxA13 toxin.</title>
        <authorList>
            <person name="Callol A."/>
            <person name="Pajuelo D."/>
            <person name="Ebbesson L."/>
            <person name="Teles M."/>
            <person name="MacKenzie S."/>
            <person name="Amaro C."/>
        </authorList>
    </citation>
    <scope>NUCLEOTIDE SEQUENCE</scope>
</reference>
<dbReference type="AlphaFoldDB" id="A0A0E9TL35"/>
<name>A0A0E9TL35_ANGAN</name>
<organism evidence="1">
    <name type="scientific">Anguilla anguilla</name>
    <name type="common">European freshwater eel</name>
    <name type="synonym">Muraena anguilla</name>
    <dbReference type="NCBI Taxonomy" id="7936"/>
    <lineage>
        <taxon>Eukaryota</taxon>
        <taxon>Metazoa</taxon>
        <taxon>Chordata</taxon>
        <taxon>Craniata</taxon>
        <taxon>Vertebrata</taxon>
        <taxon>Euteleostomi</taxon>
        <taxon>Actinopterygii</taxon>
        <taxon>Neopterygii</taxon>
        <taxon>Teleostei</taxon>
        <taxon>Anguilliformes</taxon>
        <taxon>Anguillidae</taxon>
        <taxon>Anguilla</taxon>
    </lineage>
</organism>
<dbReference type="EMBL" id="GBXM01054286">
    <property type="protein sequence ID" value="JAH54291.1"/>
    <property type="molecule type" value="Transcribed_RNA"/>
</dbReference>
<sequence>MWDGRPYSPCRVCRTHSGGRGKRCG</sequence>
<proteinExistence type="predicted"/>
<reference evidence="1" key="1">
    <citation type="submission" date="2014-11" db="EMBL/GenBank/DDBJ databases">
        <authorList>
            <person name="Amaro Gonzalez C."/>
        </authorList>
    </citation>
    <scope>NUCLEOTIDE SEQUENCE</scope>
</reference>
<evidence type="ECO:0000313" key="1">
    <source>
        <dbReference type="EMBL" id="JAH54291.1"/>
    </source>
</evidence>